<feature type="binding site" evidence="8">
    <location>
        <position position="72"/>
    </location>
    <ligand>
        <name>Zn(2+)</name>
        <dbReference type="ChEBI" id="CHEBI:29105"/>
    </ligand>
</feature>
<feature type="region of interest" description="Disordered" evidence="9">
    <location>
        <begin position="530"/>
        <end position="595"/>
    </location>
</feature>
<dbReference type="EnsemblMetazoa" id="AGAP013032-RA">
    <property type="protein sequence ID" value="AGAP013032-PA"/>
    <property type="gene ID" value="AGAP013032"/>
</dbReference>
<accession>A0A1S4HAU5</accession>
<dbReference type="GO" id="GO:0005634">
    <property type="term" value="C:nucleus"/>
    <property type="evidence" value="ECO:0007669"/>
    <property type="project" value="UniProtKB-SubCell"/>
</dbReference>
<dbReference type="Gene3D" id="1.10.10.10">
    <property type="entry name" value="Winged helix-like DNA-binding domain superfamily/Winged helix DNA-binding domain"/>
    <property type="match status" value="1"/>
</dbReference>
<keyword evidence="3 7" id="KW-0238">DNA-binding</keyword>
<dbReference type="VEuPathDB" id="VectorBase:AGAP013032"/>
<dbReference type="InterPro" id="IPR013087">
    <property type="entry name" value="Znf_C2H2_type"/>
</dbReference>
<sequence>MNLVITMEVPSEGPGTYCRLCLSRCGLRQIFSMQASDKNVWTSNNSSELVEKIYECTNIQLSSAADAECAICGRCLLAVQDFYHFRVRSNKVNELIQNLTIATDKVESVPVPLTEAAIGNQYQCANCLAKFHHIRSLRQHHKLFCIGKPKTSDGTLIIEHIDEQMDSESVDYITPDDPPIPAPVAPPVQPAKQSMEPQEPPVMVDEPVEVVEQGVKTFPRPPYSFSCLIGLALKNSHSGLLPVPDIYSFVCEHFPYFRTAPRGWKNSLRHNLSLSKCFKKIEKPLSSGAYRKCFFWMIKPDKQAKLDEAVQRWFRRDPDIIRQAMAHPEYLTALERGEMKHGSVLYDHIDLEDDLDEDNGEEDDDVEFIEPEHETLDDDAERYIIATLDAGLKDDDDDDDNDEEMPKWSTENRQTIQLPMIEPGQIVANEIEEEEYLELEEEGDDDGMEIIEPKHETIDFDADRSIIKMPELVIHGEEEEGGHQVNFNLEVPDYYASAKVDSKHSMLALAELTEEDLVSLENEDEFLLKQPQKHRQQTEQQNSAKRVSNDTSETGVSFQQHFEQLQKQQYRLRKHSRQLRQRSARRKVPLGSRLA</sequence>
<evidence type="ECO:0000256" key="3">
    <source>
        <dbReference type="ARBA" id="ARBA00023125"/>
    </source>
</evidence>
<dbReference type="PROSITE" id="PS51915">
    <property type="entry name" value="ZAD"/>
    <property type="match status" value="1"/>
</dbReference>
<dbReference type="Pfam" id="PF07776">
    <property type="entry name" value="zf-AD"/>
    <property type="match status" value="1"/>
</dbReference>
<dbReference type="PROSITE" id="PS50039">
    <property type="entry name" value="FORK_HEAD_3"/>
    <property type="match status" value="1"/>
</dbReference>
<feature type="binding site" evidence="8">
    <location>
        <position position="18"/>
    </location>
    <ligand>
        <name>Zn(2+)</name>
        <dbReference type="ChEBI" id="CHEBI:29105"/>
    </ligand>
</feature>
<dbReference type="InterPro" id="IPR049624">
    <property type="entry name" value="FOXN1_4"/>
</dbReference>
<dbReference type="GO" id="GO:0008270">
    <property type="term" value="F:zinc ion binding"/>
    <property type="evidence" value="ECO:0007669"/>
    <property type="project" value="UniProtKB-UniRule"/>
</dbReference>
<evidence type="ECO:0000313" key="10">
    <source>
        <dbReference type="EnsemblMetazoa" id="AGAP013032-PA"/>
    </source>
</evidence>
<evidence type="ECO:0000313" key="11">
    <source>
        <dbReference type="Proteomes" id="UP000007062"/>
    </source>
</evidence>
<dbReference type="GO" id="GO:0006357">
    <property type="term" value="P:regulation of transcription by RNA polymerase II"/>
    <property type="evidence" value="ECO:0000318"/>
    <property type="project" value="GO_Central"/>
</dbReference>
<keyword evidence="4" id="KW-0804">Transcription</keyword>
<evidence type="ECO:0000256" key="4">
    <source>
        <dbReference type="ARBA" id="ARBA00023163"/>
    </source>
</evidence>
<feature type="compositionally biased region" description="Basic residues" evidence="9">
    <location>
        <begin position="570"/>
        <end position="588"/>
    </location>
</feature>
<evidence type="ECO:0000256" key="2">
    <source>
        <dbReference type="ARBA" id="ARBA00023015"/>
    </source>
</evidence>
<proteinExistence type="predicted"/>
<dbReference type="SUPFAM" id="SSF46785">
    <property type="entry name" value="Winged helix' DNA-binding domain"/>
    <property type="match status" value="1"/>
</dbReference>
<feature type="DNA-binding region" description="Fork-head" evidence="7">
    <location>
        <begin position="220"/>
        <end position="317"/>
    </location>
</feature>
<keyword evidence="11" id="KW-1185">Reference proteome</keyword>
<reference evidence="10 11" key="1">
    <citation type="journal article" date="2002" name="Science">
        <title>The genome sequence of the malaria mosquito Anopheles gambiae.</title>
        <authorList>
            <person name="Holt R.A."/>
            <person name="Subramanian G.M."/>
            <person name="Halpern A."/>
            <person name="Sutton G.G."/>
            <person name="Charlab R."/>
            <person name="Nusskern D.R."/>
            <person name="Wincker P."/>
            <person name="Clark A.G."/>
            <person name="Ribeiro J.M."/>
            <person name="Wides R."/>
            <person name="Salzberg S.L."/>
            <person name="Loftus B."/>
            <person name="Yandell M."/>
            <person name="Majoros W.H."/>
            <person name="Rusch D.B."/>
            <person name="Lai Z."/>
            <person name="Kraft C.L."/>
            <person name="Abril J.F."/>
            <person name="Anthouard V."/>
            <person name="Arensburger P."/>
            <person name="Atkinson P.W."/>
            <person name="Baden H."/>
            <person name="de Berardinis V."/>
            <person name="Baldwin D."/>
            <person name="Benes V."/>
            <person name="Biedler J."/>
            <person name="Blass C."/>
            <person name="Bolanos R."/>
            <person name="Boscus D."/>
            <person name="Barnstead M."/>
            <person name="Cai S."/>
            <person name="Center A."/>
            <person name="Chaturverdi K."/>
            <person name="Christophides G.K."/>
            <person name="Chrystal M.A."/>
            <person name="Clamp M."/>
            <person name="Cravchik A."/>
            <person name="Curwen V."/>
            <person name="Dana A."/>
            <person name="Delcher A."/>
            <person name="Dew I."/>
            <person name="Evans C.A."/>
            <person name="Flanigan M."/>
            <person name="Grundschober-Freimoser A."/>
            <person name="Friedli L."/>
            <person name="Gu Z."/>
            <person name="Guan P."/>
            <person name="Guigo R."/>
            <person name="Hillenmeyer M.E."/>
            <person name="Hladun S.L."/>
            <person name="Hogan J.R."/>
            <person name="Hong Y.S."/>
            <person name="Hoover J."/>
            <person name="Jaillon O."/>
            <person name="Ke Z."/>
            <person name="Kodira C."/>
            <person name="Kokoza E."/>
            <person name="Koutsos A."/>
            <person name="Letunic I."/>
            <person name="Levitsky A."/>
            <person name="Liang Y."/>
            <person name="Lin J.J."/>
            <person name="Lobo N.F."/>
            <person name="Lopez J.R."/>
            <person name="Malek J.A."/>
            <person name="McIntosh T.C."/>
            <person name="Meister S."/>
            <person name="Miller J."/>
            <person name="Mobarry C."/>
            <person name="Mongin E."/>
            <person name="Murphy S.D."/>
            <person name="O'Brochta D.A."/>
            <person name="Pfannkoch C."/>
            <person name="Qi R."/>
            <person name="Regier M.A."/>
            <person name="Remington K."/>
            <person name="Shao H."/>
            <person name="Sharakhova M.V."/>
            <person name="Sitter C.D."/>
            <person name="Shetty J."/>
            <person name="Smith T.J."/>
            <person name="Strong R."/>
            <person name="Sun J."/>
            <person name="Thomasova D."/>
            <person name="Ton L.Q."/>
            <person name="Topalis P."/>
            <person name="Tu Z."/>
            <person name="Unger M.F."/>
            <person name="Walenz B."/>
            <person name="Wang A."/>
            <person name="Wang J."/>
            <person name="Wang M."/>
            <person name="Wang X."/>
            <person name="Woodford K.J."/>
            <person name="Wortman J.R."/>
            <person name="Wu M."/>
            <person name="Yao A."/>
            <person name="Zdobnov E.M."/>
            <person name="Zhang H."/>
            <person name="Zhao Q."/>
            <person name="Zhao S."/>
            <person name="Zhu S.C."/>
            <person name="Zhimulev I."/>
            <person name="Coluzzi M."/>
            <person name="della Torre A."/>
            <person name="Roth C.W."/>
            <person name="Louis C."/>
            <person name="Kalush F."/>
            <person name="Mural R.J."/>
            <person name="Myers E.W."/>
            <person name="Adams M.D."/>
            <person name="Smith H.O."/>
            <person name="Broder S."/>
            <person name="Gardner M.J."/>
            <person name="Fraser C.M."/>
            <person name="Birney E."/>
            <person name="Bork P."/>
            <person name="Brey P.T."/>
            <person name="Venter J.C."/>
            <person name="Weissenbach J."/>
            <person name="Kafatos F.C."/>
            <person name="Collins F.H."/>
            <person name="Hoffman S.L."/>
        </authorList>
    </citation>
    <scope>NUCLEOTIDE SEQUENCE [LARGE SCALE GENOMIC DNA]</scope>
    <source>
        <strain evidence="10 11">PEST</strain>
    </source>
</reference>
<dbReference type="Pfam" id="PF00250">
    <property type="entry name" value="Forkhead"/>
    <property type="match status" value="1"/>
</dbReference>
<keyword evidence="2" id="KW-0805">Transcription regulation</keyword>
<feature type="compositionally biased region" description="Polar residues" evidence="9">
    <location>
        <begin position="538"/>
        <end position="558"/>
    </location>
</feature>
<dbReference type="InterPro" id="IPR036388">
    <property type="entry name" value="WH-like_DNA-bd_sf"/>
</dbReference>
<dbReference type="InterPro" id="IPR001766">
    <property type="entry name" value="Fork_head_dom"/>
</dbReference>
<dbReference type="GO" id="GO:0000981">
    <property type="term" value="F:DNA-binding transcription factor activity, RNA polymerase II-specific"/>
    <property type="evidence" value="ECO:0000318"/>
    <property type="project" value="GO_Central"/>
</dbReference>
<dbReference type="PRINTS" id="PR00053">
    <property type="entry name" value="FORKHEAD"/>
</dbReference>
<comment type="subcellular location">
    <subcellularLocation>
        <location evidence="7">Nucleus</location>
    </subcellularLocation>
</comment>
<dbReference type="VEuPathDB" id="VectorBase:AGAMI1_005304"/>
<dbReference type="Gene3D" id="3.40.1800.20">
    <property type="match status" value="1"/>
</dbReference>
<feature type="binding site" evidence="8">
    <location>
        <position position="21"/>
    </location>
    <ligand>
        <name>Zn(2+)</name>
        <dbReference type="ChEBI" id="CHEBI:29105"/>
    </ligand>
</feature>
<feature type="binding site" evidence="8">
    <location>
        <position position="75"/>
    </location>
    <ligand>
        <name>Zn(2+)</name>
        <dbReference type="ChEBI" id="CHEBI:29105"/>
    </ligand>
</feature>
<keyword evidence="1" id="KW-0217">Developmental protein</keyword>
<dbReference type="PROSITE" id="PS00657">
    <property type="entry name" value="FORK_HEAD_1"/>
    <property type="match status" value="1"/>
</dbReference>
<evidence type="ECO:0000256" key="9">
    <source>
        <dbReference type="SAM" id="MobiDB-lite"/>
    </source>
</evidence>
<name>A0A1S4HAU5_ANOGA</name>
<evidence type="ECO:0000256" key="7">
    <source>
        <dbReference type="PROSITE-ProRule" id="PRU00089"/>
    </source>
</evidence>
<dbReference type="PROSITE" id="PS50157">
    <property type="entry name" value="ZINC_FINGER_C2H2_2"/>
    <property type="match status" value="1"/>
</dbReference>
<evidence type="ECO:0000256" key="1">
    <source>
        <dbReference type="ARBA" id="ARBA00022473"/>
    </source>
</evidence>
<dbReference type="PROSITE" id="PS00658">
    <property type="entry name" value="FORK_HEAD_2"/>
    <property type="match status" value="1"/>
</dbReference>
<dbReference type="SMART" id="SM00868">
    <property type="entry name" value="zf-AD"/>
    <property type="match status" value="1"/>
</dbReference>
<keyword evidence="6" id="KW-0863">Zinc-finger</keyword>
<keyword evidence="8" id="KW-0862">Zinc</keyword>
<reference evidence="10 11" key="2">
    <citation type="journal article" date="2004" name="Trends Parasitol.">
        <title>The Anopheles gambiae genome: an update.</title>
        <authorList>
            <person name="Mongin E."/>
            <person name="Louis C."/>
            <person name="Holt R.A."/>
            <person name="Birney E."/>
            <person name="Collins F.H."/>
        </authorList>
    </citation>
    <scope>NUCLEOTIDE SEQUENCE [LARGE SCALE GENOMIC DNA]</scope>
    <source>
        <strain evidence="10 11">PEST</strain>
    </source>
</reference>
<evidence type="ECO:0000256" key="6">
    <source>
        <dbReference type="PROSITE-ProRule" id="PRU00042"/>
    </source>
</evidence>
<feature type="compositionally biased region" description="Low complexity" evidence="9">
    <location>
        <begin position="559"/>
        <end position="569"/>
    </location>
</feature>
<keyword evidence="8" id="KW-0479">Metal-binding</keyword>
<dbReference type="InParanoid" id="A0A1S4HAU5"/>
<dbReference type="EMBL" id="AAAB01008978">
    <property type="status" value="NOT_ANNOTATED_CDS"/>
    <property type="molecule type" value="Genomic_DNA"/>
</dbReference>
<keyword evidence="5 7" id="KW-0539">Nucleus</keyword>
<dbReference type="AlphaFoldDB" id="A0A1S4HAU5"/>
<dbReference type="Proteomes" id="UP000007062">
    <property type="component" value="Chromosome 2R"/>
</dbReference>
<dbReference type="SMART" id="SM00339">
    <property type="entry name" value="FH"/>
    <property type="match status" value="1"/>
</dbReference>
<reference evidence="10" key="3">
    <citation type="submission" date="2020-05" db="UniProtKB">
        <authorList>
            <consortium name="EnsemblMetazoa"/>
        </authorList>
    </citation>
    <scope>IDENTIFICATION</scope>
    <source>
        <strain evidence="10">PEST</strain>
    </source>
</reference>
<dbReference type="InterPro" id="IPR018122">
    <property type="entry name" value="TF_fork_head_CS_1"/>
</dbReference>
<organism evidence="10 11">
    <name type="scientific">Anopheles gambiae</name>
    <name type="common">African malaria mosquito</name>
    <dbReference type="NCBI Taxonomy" id="7165"/>
    <lineage>
        <taxon>Eukaryota</taxon>
        <taxon>Metazoa</taxon>
        <taxon>Ecdysozoa</taxon>
        <taxon>Arthropoda</taxon>
        <taxon>Hexapoda</taxon>
        <taxon>Insecta</taxon>
        <taxon>Pterygota</taxon>
        <taxon>Neoptera</taxon>
        <taxon>Endopterygota</taxon>
        <taxon>Diptera</taxon>
        <taxon>Nematocera</taxon>
        <taxon>Culicoidea</taxon>
        <taxon>Culicidae</taxon>
        <taxon>Anophelinae</taxon>
        <taxon>Anopheles</taxon>
    </lineage>
</organism>
<evidence type="ECO:0000256" key="5">
    <source>
        <dbReference type="ARBA" id="ARBA00023242"/>
    </source>
</evidence>
<evidence type="ECO:0000256" key="8">
    <source>
        <dbReference type="PROSITE-ProRule" id="PRU01263"/>
    </source>
</evidence>
<dbReference type="SUPFAM" id="SSF57716">
    <property type="entry name" value="Glucocorticoid receptor-like (DNA-binding domain)"/>
    <property type="match status" value="1"/>
</dbReference>
<dbReference type="InterPro" id="IPR012934">
    <property type="entry name" value="Znf_AD"/>
</dbReference>
<protein>
    <submittedName>
        <fullName evidence="10">Uncharacterized protein</fullName>
    </submittedName>
</protein>
<dbReference type="InterPro" id="IPR030456">
    <property type="entry name" value="TF_fork_head_CS_2"/>
</dbReference>
<feature type="region of interest" description="Disordered" evidence="9">
    <location>
        <begin position="180"/>
        <end position="201"/>
    </location>
</feature>
<dbReference type="PANTHER" id="PTHR46721:SF3">
    <property type="entry name" value="FORKHEAD BOX N1"/>
    <property type="match status" value="1"/>
</dbReference>
<feature type="compositionally biased region" description="Pro residues" evidence="9">
    <location>
        <begin position="180"/>
        <end position="189"/>
    </location>
</feature>
<dbReference type="InterPro" id="IPR036390">
    <property type="entry name" value="WH_DNA-bd_sf"/>
</dbReference>
<dbReference type="GO" id="GO:0000976">
    <property type="term" value="F:transcription cis-regulatory region binding"/>
    <property type="evidence" value="ECO:0000318"/>
    <property type="project" value="GO_Central"/>
</dbReference>
<dbReference type="PANTHER" id="PTHR46721">
    <property type="entry name" value="FORKHEAD BOX PROTEIN N1"/>
    <property type="match status" value="1"/>
</dbReference>